<reference evidence="7 8" key="1">
    <citation type="submission" date="2019-09" db="EMBL/GenBank/DDBJ databases">
        <title>Goodfellowia gen. nov., a new genus of the Pseudonocardineae related to Actinoalloteichus, containing Goodfellowia coeruleoviolacea gen. nov., comb. nov. gen. nov., comb. nov.</title>
        <authorList>
            <person name="Labeda D."/>
        </authorList>
    </citation>
    <scope>NUCLEOTIDE SEQUENCE [LARGE SCALE GENOMIC DNA]</scope>
    <source>
        <strain evidence="7 8">AN110305</strain>
    </source>
</reference>
<dbReference type="AlphaFoldDB" id="A0A5B2XE89"/>
<dbReference type="GO" id="GO:0032259">
    <property type="term" value="P:methylation"/>
    <property type="evidence" value="ECO:0007669"/>
    <property type="project" value="UniProtKB-KW"/>
</dbReference>
<dbReference type="SUPFAM" id="SSF53335">
    <property type="entry name" value="S-adenosyl-L-methionine-dependent methyltransferases"/>
    <property type="match status" value="1"/>
</dbReference>
<gene>
    <name evidence="7" type="ORF">F0L68_18705</name>
</gene>
<evidence type="ECO:0000256" key="5">
    <source>
        <dbReference type="ARBA" id="ARBA00022691"/>
    </source>
</evidence>
<comment type="caution">
    <text evidence="7">The sequence shown here is derived from an EMBL/GenBank/DDBJ whole genome shotgun (WGS) entry which is preliminary data.</text>
</comment>
<dbReference type="Pfam" id="PF04072">
    <property type="entry name" value="LCM"/>
    <property type="match status" value="1"/>
</dbReference>
<evidence type="ECO:0000256" key="6">
    <source>
        <dbReference type="RuleBase" id="RU362030"/>
    </source>
</evidence>
<dbReference type="RefSeq" id="WP_149850890.1">
    <property type="nucleotide sequence ID" value="NZ_VUOB01000031.1"/>
</dbReference>
<evidence type="ECO:0000256" key="3">
    <source>
        <dbReference type="ARBA" id="ARBA00022603"/>
    </source>
</evidence>
<keyword evidence="4 7" id="KW-0808">Transferase</keyword>
<dbReference type="Gene3D" id="3.40.50.150">
    <property type="entry name" value="Vaccinia Virus protein VP39"/>
    <property type="match status" value="1"/>
</dbReference>
<dbReference type="InterPro" id="IPR011610">
    <property type="entry name" value="SAM_mthyl_Trfase_ML2640-like"/>
</dbReference>
<dbReference type="InterPro" id="IPR007213">
    <property type="entry name" value="Ppm1/Ppm2/Tcmp"/>
</dbReference>
<organism evidence="7 8">
    <name type="scientific">Solihabitans fulvus</name>
    <dbReference type="NCBI Taxonomy" id="1892852"/>
    <lineage>
        <taxon>Bacteria</taxon>
        <taxon>Bacillati</taxon>
        <taxon>Actinomycetota</taxon>
        <taxon>Actinomycetes</taxon>
        <taxon>Pseudonocardiales</taxon>
        <taxon>Pseudonocardiaceae</taxon>
        <taxon>Solihabitans</taxon>
    </lineage>
</organism>
<keyword evidence="8" id="KW-1185">Reference proteome</keyword>
<dbReference type="InterPro" id="IPR029063">
    <property type="entry name" value="SAM-dependent_MTases_sf"/>
</dbReference>
<protein>
    <recommendedName>
        <fullName evidence="6">S-adenosyl-L-methionine-dependent methyltransferase</fullName>
        <ecNumber evidence="6">2.1.1.-</ecNumber>
    </recommendedName>
</protein>
<comment type="function">
    <text evidence="1 6">Exhibits S-adenosyl-L-methionine-dependent methyltransferase activity.</text>
</comment>
<dbReference type="EC" id="2.1.1.-" evidence="6"/>
<comment type="similarity">
    <text evidence="2 6">Belongs to the UPF0677 family.</text>
</comment>
<dbReference type="PANTHER" id="PTHR43619:SF2">
    <property type="entry name" value="S-ADENOSYL-L-METHIONINE-DEPENDENT METHYLTRANSFERASES SUPERFAMILY PROTEIN"/>
    <property type="match status" value="1"/>
</dbReference>
<keyword evidence="3 6" id="KW-0489">Methyltransferase</keyword>
<accession>A0A5B2XE89</accession>
<dbReference type="EMBL" id="VUOB01000031">
    <property type="protein sequence ID" value="KAA2261092.1"/>
    <property type="molecule type" value="Genomic_DNA"/>
</dbReference>
<evidence type="ECO:0000256" key="4">
    <source>
        <dbReference type="ARBA" id="ARBA00022679"/>
    </source>
</evidence>
<dbReference type="PANTHER" id="PTHR43619">
    <property type="entry name" value="S-ADENOSYL-L-METHIONINE-DEPENDENT METHYLTRANSFERASE YKTD-RELATED"/>
    <property type="match status" value="1"/>
</dbReference>
<name>A0A5B2XE89_9PSEU</name>
<proteinExistence type="inferred from homology"/>
<evidence type="ECO:0000256" key="1">
    <source>
        <dbReference type="ARBA" id="ARBA00003907"/>
    </source>
</evidence>
<keyword evidence="5 6" id="KW-0949">S-adenosyl-L-methionine</keyword>
<reference evidence="7 8" key="2">
    <citation type="submission" date="2019-09" db="EMBL/GenBank/DDBJ databases">
        <authorList>
            <person name="Jin C."/>
        </authorList>
    </citation>
    <scope>NUCLEOTIDE SEQUENCE [LARGE SCALE GENOMIC DNA]</scope>
    <source>
        <strain evidence="7 8">AN110305</strain>
    </source>
</reference>
<evidence type="ECO:0000313" key="8">
    <source>
        <dbReference type="Proteomes" id="UP000323454"/>
    </source>
</evidence>
<evidence type="ECO:0000256" key="2">
    <source>
        <dbReference type="ARBA" id="ARBA00008138"/>
    </source>
</evidence>
<dbReference type="NCBIfam" id="TIGR00027">
    <property type="entry name" value="mthyl_TIGR00027"/>
    <property type="match status" value="1"/>
</dbReference>
<evidence type="ECO:0000313" key="7">
    <source>
        <dbReference type="EMBL" id="KAA2261092.1"/>
    </source>
</evidence>
<dbReference type="OrthoDB" id="9806164at2"/>
<dbReference type="Proteomes" id="UP000323454">
    <property type="component" value="Unassembled WGS sequence"/>
</dbReference>
<dbReference type="GO" id="GO:0008168">
    <property type="term" value="F:methyltransferase activity"/>
    <property type="evidence" value="ECO:0007669"/>
    <property type="project" value="UniProtKB-UniRule"/>
</dbReference>
<sequence>MEAVSYTAQWTAAARALESERQDRLFDDPYARTLAGTEGFSLLDRYVGAGTLTFLAIRTNYIDGKALRLAHERAIRQVVFVAAGMDTRAYRLPWPDTMTVFELDRPALLDAKAELLAASGDPGRCDRRAVPVDLAGEWADDLRAAGMRPDQPTLWVMEGLLFFLPEQAVCRLLATMRALSTADSVLIGDVASRASLTNPLAGKFLRALAADGAPWQFGTDDPAGFLADCGWAVTDLKQPGEEGAAFGRWPYPVPPSEVPNVPRSFLFTADPSAGRDSA</sequence>